<proteinExistence type="predicted"/>
<evidence type="ECO:0000313" key="1">
    <source>
        <dbReference type="EMBL" id="KFI58321.1"/>
    </source>
</evidence>
<evidence type="ECO:0000313" key="2">
    <source>
        <dbReference type="Proteomes" id="UP000029067"/>
    </source>
</evidence>
<dbReference type="EMBL" id="JGYV01000030">
    <property type="protein sequence ID" value="KFI58321.1"/>
    <property type="molecule type" value="Genomic_DNA"/>
</dbReference>
<name>A0A087AHS1_9BIFI</name>
<dbReference type="Proteomes" id="UP000029067">
    <property type="component" value="Unassembled WGS sequence"/>
</dbReference>
<reference evidence="1 2" key="1">
    <citation type="submission" date="2014-03" db="EMBL/GenBank/DDBJ databases">
        <title>Genomics of Bifidobacteria.</title>
        <authorList>
            <person name="Ventura M."/>
            <person name="Milani C."/>
            <person name="Lugli G.A."/>
        </authorList>
    </citation>
    <scope>NUCLEOTIDE SEQUENCE [LARGE SCALE GENOMIC DNA]</scope>
    <source>
        <strain evidence="1 2">LMG 10738</strain>
    </source>
</reference>
<dbReference type="STRING" id="1688.BCUN_1922"/>
<accession>A0A087AHS1</accession>
<dbReference type="RefSeq" id="WP_033518338.1">
    <property type="nucleotide sequence ID" value="NZ_JGYV01000030.1"/>
</dbReference>
<keyword evidence="2" id="KW-1185">Reference proteome</keyword>
<dbReference type="AlphaFoldDB" id="A0A087AHS1"/>
<sequence>MSNPIYTTHSTTTMAMTATVDTKGTKRRRPHPGRMERYRRQIHRLQAENDLLHARLAMIYDALSLTPEDLTKETQ</sequence>
<comment type="caution">
    <text evidence="1">The sequence shown here is derived from an EMBL/GenBank/DDBJ whole genome shotgun (WGS) entry which is preliminary data.</text>
</comment>
<gene>
    <name evidence="1" type="ORF">BCUN_1922</name>
</gene>
<protein>
    <submittedName>
        <fullName evidence="1">Uncharacterized protein</fullName>
    </submittedName>
</protein>
<organism evidence="1 2">
    <name type="scientific">Bifidobacterium cuniculi</name>
    <dbReference type="NCBI Taxonomy" id="1688"/>
    <lineage>
        <taxon>Bacteria</taxon>
        <taxon>Bacillati</taxon>
        <taxon>Actinomycetota</taxon>
        <taxon>Actinomycetes</taxon>
        <taxon>Bifidobacteriales</taxon>
        <taxon>Bifidobacteriaceae</taxon>
        <taxon>Bifidobacterium</taxon>
    </lineage>
</organism>